<keyword evidence="7" id="KW-0675">Receptor</keyword>
<evidence type="ECO:0000256" key="8">
    <source>
        <dbReference type="ARBA" id="ARBA00023180"/>
    </source>
</evidence>
<evidence type="ECO:0000256" key="5">
    <source>
        <dbReference type="ARBA" id="ARBA00023040"/>
    </source>
</evidence>
<evidence type="ECO:0000256" key="9">
    <source>
        <dbReference type="ARBA" id="ARBA00023224"/>
    </source>
</evidence>
<keyword evidence="6 10" id="KW-0472">Membrane</keyword>
<evidence type="ECO:0000256" key="4">
    <source>
        <dbReference type="ARBA" id="ARBA00022989"/>
    </source>
</evidence>
<dbReference type="AlphaFoldDB" id="A0A3P9P921"/>
<keyword evidence="3 10" id="KW-0812">Transmembrane</keyword>
<dbReference type="GO" id="GO:0019722">
    <property type="term" value="P:calcium-mediated signaling"/>
    <property type="evidence" value="ECO:0007669"/>
    <property type="project" value="TreeGrafter"/>
</dbReference>
<dbReference type="PANTHER" id="PTHR10489:SF946">
    <property type="entry name" value="LEUKOTRIENE B4 RECEPTOR 1-LIKE"/>
    <property type="match status" value="1"/>
</dbReference>
<keyword evidence="2" id="KW-1003">Cell membrane</keyword>
<sequence length="342" mass="38932">MEPKCTCDHQLLRLDGDKTMDQLNFTVVTLNSSFPGHLPHSSWYYNGLIPGVVLSFCFVLGVPGNLAVILLKSKWKKISSLSQSLMLNLAISDLLCLLTLPPKIYALLFDWKFGLVACKILNYLLYTSIYGSHLLTVSGLSIQRYLVVVRQRRCQQVKRRTLLFMLWLVASILAIPALVVQNLQIKQQWVSCQGQYSSDAQWVAVLLTETVFGFICFILVAFSYVCLQKRVNQSAFFNNPQTTRLLTSIIVCFFVLWAPYHTTNVLGVAAICLKNDNLLNFCHETWSIFGAVTFINSCLNPLLYAFTSRKMCSLCRKTEEYKKVTCWFHYGLAPRSCLSLLW</sequence>
<dbReference type="Proteomes" id="UP000242638">
    <property type="component" value="Unassembled WGS sequence"/>
</dbReference>
<dbReference type="Ensembl" id="ENSPRET00000018577.1">
    <property type="protein sequence ID" value="ENSPREP00000018376.1"/>
    <property type="gene ID" value="ENSPREG00000012437.1"/>
</dbReference>
<feature type="transmembrane region" description="Helical" evidence="10">
    <location>
        <begin position="200"/>
        <end position="222"/>
    </location>
</feature>
<dbReference type="FunFam" id="1.20.1070.10:FF:000109">
    <property type="entry name" value="Leukotriene B4 receptor"/>
    <property type="match status" value="1"/>
</dbReference>
<proteinExistence type="predicted"/>
<evidence type="ECO:0000259" key="11">
    <source>
        <dbReference type="PROSITE" id="PS50262"/>
    </source>
</evidence>
<evidence type="ECO:0000256" key="6">
    <source>
        <dbReference type="ARBA" id="ARBA00023136"/>
    </source>
</evidence>
<dbReference type="PRINTS" id="PR00237">
    <property type="entry name" value="GPCRRHODOPSN"/>
</dbReference>
<dbReference type="GO" id="GO:0006955">
    <property type="term" value="P:immune response"/>
    <property type="evidence" value="ECO:0007669"/>
    <property type="project" value="TreeGrafter"/>
</dbReference>
<dbReference type="InterPro" id="IPR000276">
    <property type="entry name" value="GPCR_Rhodpsn"/>
</dbReference>
<reference evidence="12" key="3">
    <citation type="submission" date="2025-09" db="UniProtKB">
        <authorList>
            <consortium name="Ensembl"/>
        </authorList>
    </citation>
    <scope>IDENTIFICATION</scope>
    <source>
        <strain evidence="12">Guanapo</strain>
    </source>
</reference>
<feature type="domain" description="G-protein coupled receptors family 1 profile" evidence="11">
    <location>
        <begin position="64"/>
        <end position="304"/>
    </location>
</feature>
<dbReference type="GO" id="GO:0004974">
    <property type="term" value="F:leukotriene receptor activity"/>
    <property type="evidence" value="ECO:0007669"/>
    <property type="project" value="UniProtKB-ARBA"/>
</dbReference>
<dbReference type="GO" id="GO:0009897">
    <property type="term" value="C:external side of plasma membrane"/>
    <property type="evidence" value="ECO:0007669"/>
    <property type="project" value="TreeGrafter"/>
</dbReference>
<reference evidence="12" key="2">
    <citation type="submission" date="2025-08" db="UniProtKB">
        <authorList>
            <consortium name="Ensembl"/>
        </authorList>
    </citation>
    <scope>IDENTIFICATION</scope>
    <source>
        <strain evidence="12">Guanapo</strain>
    </source>
</reference>
<evidence type="ECO:0000256" key="2">
    <source>
        <dbReference type="ARBA" id="ARBA00022475"/>
    </source>
</evidence>
<evidence type="ECO:0000256" key="7">
    <source>
        <dbReference type="ARBA" id="ARBA00023170"/>
    </source>
</evidence>
<feature type="transmembrane region" description="Helical" evidence="10">
    <location>
        <begin position="286"/>
        <end position="307"/>
    </location>
</feature>
<dbReference type="STRING" id="8081.ENSPREP00000018376"/>
<feature type="transmembrane region" description="Helical" evidence="10">
    <location>
        <begin position="48"/>
        <end position="71"/>
    </location>
</feature>
<dbReference type="GO" id="GO:0019957">
    <property type="term" value="F:C-C chemokine binding"/>
    <property type="evidence" value="ECO:0007669"/>
    <property type="project" value="TreeGrafter"/>
</dbReference>
<name>A0A3P9P921_POERE</name>
<comment type="subcellular location">
    <subcellularLocation>
        <location evidence="1">Cell membrane</location>
        <topology evidence="1">Multi-pass membrane protein</topology>
    </subcellularLocation>
</comment>
<dbReference type="Pfam" id="PF00001">
    <property type="entry name" value="7tm_1"/>
    <property type="match status" value="1"/>
</dbReference>
<feature type="transmembrane region" description="Helical" evidence="10">
    <location>
        <begin position="83"/>
        <end position="100"/>
    </location>
</feature>
<keyword evidence="13" id="KW-1185">Reference proteome</keyword>
<keyword evidence="9" id="KW-0807">Transducer</keyword>
<organism evidence="12 13">
    <name type="scientific">Poecilia reticulata</name>
    <name type="common">Guppy</name>
    <name type="synonym">Acanthophacelus reticulatus</name>
    <dbReference type="NCBI Taxonomy" id="8081"/>
    <lineage>
        <taxon>Eukaryota</taxon>
        <taxon>Metazoa</taxon>
        <taxon>Chordata</taxon>
        <taxon>Craniata</taxon>
        <taxon>Vertebrata</taxon>
        <taxon>Euteleostomi</taxon>
        <taxon>Actinopterygii</taxon>
        <taxon>Neopterygii</taxon>
        <taxon>Teleostei</taxon>
        <taxon>Neoteleostei</taxon>
        <taxon>Acanthomorphata</taxon>
        <taxon>Ovalentaria</taxon>
        <taxon>Atherinomorphae</taxon>
        <taxon>Cyprinodontiformes</taxon>
        <taxon>Poeciliidae</taxon>
        <taxon>Poeciliinae</taxon>
        <taxon>Poecilia</taxon>
    </lineage>
</organism>
<protein>
    <recommendedName>
        <fullName evidence="11">G-protein coupled receptors family 1 profile domain-containing protein</fullName>
    </recommendedName>
</protein>
<dbReference type="GeneTree" id="ENSGT00950000182966"/>
<dbReference type="Gene3D" id="1.20.1070.10">
    <property type="entry name" value="Rhodopsin 7-helix transmembrane proteins"/>
    <property type="match status" value="1"/>
</dbReference>
<reference evidence="13" key="1">
    <citation type="submission" date="2013-11" db="EMBL/GenBank/DDBJ databases">
        <title>The genomic landscape of the Guanapo guppy.</title>
        <authorList>
            <person name="Kuenstner A."/>
            <person name="Dreyer C."/>
        </authorList>
    </citation>
    <scope>NUCLEOTIDE SEQUENCE</scope>
    <source>
        <strain evidence="13">Guanapo</strain>
    </source>
</reference>
<dbReference type="InterPro" id="IPR017452">
    <property type="entry name" value="GPCR_Rhodpsn_7TM"/>
</dbReference>
<dbReference type="GO" id="GO:0016493">
    <property type="term" value="F:C-C chemokine receptor activity"/>
    <property type="evidence" value="ECO:0007669"/>
    <property type="project" value="TreeGrafter"/>
</dbReference>
<dbReference type="GO" id="GO:0007204">
    <property type="term" value="P:positive regulation of cytosolic calcium ion concentration"/>
    <property type="evidence" value="ECO:0007669"/>
    <property type="project" value="TreeGrafter"/>
</dbReference>
<keyword evidence="4 10" id="KW-1133">Transmembrane helix</keyword>
<keyword evidence="5" id="KW-0297">G-protein coupled receptor</keyword>
<dbReference type="PROSITE" id="PS50262">
    <property type="entry name" value="G_PROTEIN_RECEP_F1_2"/>
    <property type="match status" value="1"/>
</dbReference>
<feature type="transmembrane region" description="Helical" evidence="10">
    <location>
        <begin position="243"/>
        <end position="260"/>
    </location>
</feature>
<keyword evidence="8" id="KW-0325">Glycoprotein</keyword>
<feature type="transmembrane region" description="Helical" evidence="10">
    <location>
        <begin position="162"/>
        <end position="180"/>
    </location>
</feature>
<evidence type="ECO:0000313" key="13">
    <source>
        <dbReference type="Proteomes" id="UP000242638"/>
    </source>
</evidence>
<dbReference type="PANTHER" id="PTHR10489">
    <property type="entry name" value="CELL ADHESION MOLECULE"/>
    <property type="match status" value="1"/>
</dbReference>
<evidence type="ECO:0000256" key="10">
    <source>
        <dbReference type="SAM" id="Phobius"/>
    </source>
</evidence>
<evidence type="ECO:0000256" key="3">
    <source>
        <dbReference type="ARBA" id="ARBA00022692"/>
    </source>
</evidence>
<dbReference type="InterPro" id="IPR050119">
    <property type="entry name" value="CCR1-9-like"/>
</dbReference>
<dbReference type="GO" id="GO:0060326">
    <property type="term" value="P:cell chemotaxis"/>
    <property type="evidence" value="ECO:0007669"/>
    <property type="project" value="TreeGrafter"/>
</dbReference>
<dbReference type="SUPFAM" id="SSF81321">
    <property type="entry name" value="Family A G protein-coupled receptor-like"/>
    <property type="match status" value="1"/>
</dbReference>
<accession>A0A3P9P921</accession>
<evidence type="ECO:0000256" key="1">
    <source>
        <dbReference type="ARBA" id="ARBA00004651"/>
    </source>
</evidence>
<feature type="transmembrane region" description="Helical" evidence="10">
    <location>
        <begin position="120"/>
        <end position="142"/>
    </location>
</feature>
<evidence type="ECO:0000313" key="12">
    <source>
        <dbReference type="Ensembl" id="ENSPREP00000018376.1"/>
    </source>
</evidence>
<dbReference type="OMA" id="HEVKAWK"/>